<organism evidence="2 3">
    <name type="scientific">Pseudobacteriovorax antillogorgiicola</name>
    <dbReference type="NCBI Taxonomy" id="1513793"/>
    <lineage>
        <taxon>Bacteria</taxon>
        <taxon>Pseudomonadati</taxon>
        <taxon>Bdellovibrionota</taxon>
        <taxon>Oligoflexia</taxon>
        <taxon>Oligoflexales</taxon>
        <taxon>Pseudobacteriovoracaceae</taxon>
        <taxon>Pseudobacteriovorax</taxon>
    </lineage>
</organism>
<evidence type="ECO:0000256" key="1">
    <source>
        <dbReference type="SAM" id="Phobius"/>
    </source>
</evidence>
<keyword evidence="3" id="KW-1185">Reference proteome</keyword>
<keyword evidence="1" id="KW-0472">Membrane</keyword>
<accession>A0A1Y6BMV0</accession>
<evidence type="ECO:0000313" key="3">
    <source>
        <dbReference type="Proteomes" id="UP000192907"/>
    </source>
</evidence>
<keyword evidence="1" id="KW-0812">Transmembrane</keyword>
<dbReference type="Proteomes" id="UP000192907">
    <property type="component" value="Unassembled WGS sequence"/>
</dbReference>
<reference evidence="3" key="1">
    <citation type="submission" date="2017-04" db="EMBL/GenBank/DDBJ databases">
        <authorList>
            <person name="Varghese N."/>
            <person name="Submissions S."/>
        </authorList>
    </citation>
    <scope>NUCLEOTIDE SEQUENCE [LARGE SCALE GENOMIC DNA]</scope>
    <source>
        <strain evidence="3">RKEM611</strain>
    </source>
</reference>
<dbReference type="Pfam" id="PF06170">
    <property type="entry name" value="DUF983"/>
    <property type="match status" value="1"/>
</dbReference>
<dbReference type="RefSeq" id="WP_132318605.1">
    <property type="nucleotide sequence ID" value="NZ_FWZT01000007.1"/>
</dbReference>
<evidence type="ECO:0008006" key="4">
    <source>
        <dbReference type="Google" id="ProtNLM"/>
    </source>
</evidence>
<dbReference type="OrthoDB" id="9799456at2"/>
<proteinExistence type="predicted"/>
<sequence>MDLGKPKLRAIALLRCPYCLETPLRKPKSWFEFRDGCSKCGYRFEREPGYFLGSPWMINYPITSLVCFALTYYLFQYQEDMAVLIKAAVVALAGIATGLILYPFSRAIWLVGDHFLHPLGDEDFKQKPQAD</sequence>
<feature type="transmembrane region" description="Helical" evidence="1">
    <location>
        <begin position="56"/>
        <end position="75"/>
    </location>
</feature>
<dbReference type="InterPro" id="IPR009325">
    <property type="entry name" value="DUF983"/>
</dbReference>
<dbReference type="EMBL" id="FWZT01000007">
    <property type="protein sequence ID" value="SMF20451.1"/>
    <property type="molecule type" value="Genomic_DNA"/>
</dbReference>
<feature type="transmembrane region" description="Helical" evidence="1">
    <location>
        <begin position="81"/>
        <end position="102"/>
    </location>
</feature>
<evidence type="ECO:0000313" key="2">
    <source>
        <dbReference type="EMBL" id="SMF20451.1"/>
    </source>
</evidence>
<gene>
    <name evidence="2" type="ORF">SAMN06296036_10730</name>
</gene>
<keyword evidence="1" id="KW-1133">Transmembrane helix</keyword>
<dbReference type="AlphaFoldDB" id="A0A1Y6BMV0"/>
<name>A0A1Y6BMV0_9BACT</name>
<protein>
    <recommendedName>
        <fullName evidence="4">DUF983 domain-containing protein</fullName>
    </recommendedName>
</protein>